<protein>
    <submittedName>
        <fullName evidence="1">Uncharacterized protein</fullName>
    </submittedName>
</protein>
<dbReference type="EMBL" id="LR743504">
    <property type="protein sequence ID" value="CAA2099474.1"/>
    <property type="molecule type" value="Genomic_DNA"/>
</dbReference>
<organism evidence="1">
    <name type="scientific">Methylobacterium bullatum</name>
    <dbReference type="NCBI Taxonomy" id="570505"/>
    <lineage>
        <taxon>Bacteria</taxon>
        <taxon>Pseudomonadati</taxon>
        <taxon>Pseudomonadota</taxon>
        <taxon>Alphaproteobacteria</taxon>
        <taxon>Hyphomicrobiales</taxon>
        <taxon>Methylobacteriaceae</taxon>
        <taxon>Methylobacterium</taxon>
    </lineage>
</organism>
<name>A0A679IKG4_9HYPH</name>
<sequence length="298" mass="31782">MENEAVASLLASALGDPFTTWSLGSFGAVASFLRDPEEVAMPLADARLGFVTARGAIALDPAALLRPVAYETGFAFGWNHALALCLPRDACAMGRRSVVTELGPDCDAAGIAHRDHILFDLGLNLLAVDACIRTGDPVLIDLLRSRTGREIFNPDNTIAAALVAAGPHRVFLTRIGRIEVFTPIRADPNSGSVGPRTHILPHILRLGRTHPATAPIPSGWVPCGTIHPPHPCRDGAGGRISFQRARHEAFQALLARWGDPDLLAAKHAAIRGEAVVGRYARSARRAAEAQEAYLRGES</sequence>
<proteinExistence type="predicted"/>
<accession>A0A679IKG4</accession>
<evidence type="ECO:0000313" key="1">
    <source>
        <dbReference type="EMBL" id="CAA2099474.1"/>
    </source>
</evidence>
<reference evidence="1" key="1">
    <citation type="submission" date="2019-12" db="EMBL/GenBank/DDBJ databases">
        <authorList>
            <person name="Cremers G."/>
        </authorList>
    </citation>
    <scope>NUCLEOTIDE SEQUENCE</scope>
    <source>
        <strain evidence="1">Mbul1</strain>
    </source>
</reference>
<dbReference type="AlphaFoldDB" id="A0A679IKG4"/>
<gene>
    <name evidence="1" type="ORF">MBUL_00171</name>
</gene>
<dbReference type="Pfam" id="PF21973">
    <property type="entry name" value="DUF6925"/>
    <property type="match status" value="1"/>
</dbReference>
<dbReference type="InterPro" id="IPR053838">
    <property type="entry name" value="DUF6925"/>
</dbReference>